<evidence type="ECO:0000256" key="2">
    <source>
        <dbReference type="ARBA" id="ARBA00022448"/>
    </source>
</evidence>
<evidence type="ECO:0000256" key="10">
    <source>
        <dbReference type="PROSITE-ProRule" id="PRU01360"/>
    </source>
</evidence>
<dbReference type="Gene3D" id="2.60.40.1120">
    <property type="entry name" value="Carboxypeptidase-like, regulatory domain"/>
    <property type="match status" value="1"/>
</dbReference>
<evidence type="ECO:0000256" key="7">
    <source>
        <dbReference type="ARBA" id="ARBA00023077"/>
    </source>
</evidence>
<dbReference type="SUPFAM" id="SSF49464">
    <property type="entry name" value="Carboxypeptidase regulatory domain-like"/>
    <property type="match status" value="1"/>
</dbReference>
<evidence type="ECO:0000256" key="6">
    <source>
        <dbReference type="ARBA" id="ARBA00023004"/>
    </source>
</evidence>
<keyword evidence="13" id="KW-0675">Receptor</keyword>
<dbReference type="SMART" id="SM00965">
    <property type="entry name" value="STN"/>
    <property type="match status" value="1"/>
</dbReference>
<evidence type="ECO:0000259" key="12">
    <source>
        <dbReference type="SMART" id="SM00965"/>
    </source>
</evidence>
<feature type="domain" description="Secretin/TonB short N-terminal" evidence="12">
    <location>
        <begin position="67"/>
        <end position="117"/>
    </location>
</feature>
<dbReference type="InterPro" id="IPR000531">
    <property type="entry name" value="Beta-barrel_TonB"/>
</dbReference>
<dbReference type="Gene3D" id="3.55.50.30">
    <property type="match status" value="1"/>
</dbReference>
<keyword evidence="2 10" id="KW-0813">Transport</keyword>
<evidence type="ECO:0000256" key="11">
    <source>
        <dbReference type="RuleBase" id="RU003357"/>
    </source>
</evidence>
<evidence type="ECO:0000256" key="3">
    <source>
        <dbReference type="ARBA" id="ARBA00022452"/>
    </source>
</evidence>
<dbReference type="Proteomes" id="UP001501411">
    <property type="component" value="Unassembled WGS sequence"/>
</dbReference>
<comment type="subcellular location">
    <subcellularLocation>
        <location evidence="1 10">Cell outer membrane</location>
        <topology evidence="1 10">Multi-pass membrane protein</topology>
    </subcellularLocation>
</comment>
<comment type="similarity">
    <text evidence="10 11">Belongs to the TonB-dependent receptor family.</text>
</comment>
<dbReference type="PROSITE" id="PS52016">
    <property type="entry name" value="TONB_DEPENDENT_REC_3"/>
    <property type="match status" value="1"/>
</dbReference>
<dbReference type="InterPro" id="IPR037066">
    <property type="entry name" value="Plug_dom_sf"/>
</dbReference>
<keyword evidence="6" id="KW-0408">Iron</keyword>
<dbReference type="Pfam" id="PF07715">
    <property type="entry name" value="Plug"/>
    <property type="match status" value="1"/>
</dbReference>
<keyword evidence="3 10" id="KW-1134">Transmembrane beta strand</keyword>
<keyword evidence="9 10" id="KW-0998">Cell outer membrane</keyword>
<dbReference type="EMBL" id="BAABIQ010000044">
    <property type="protein sequence ID" value="GAA4808905.1"/>
    <property type="molecule type" value="Genomic_DNA"/>
</dbReference>
<organism evidence="13 14">
    <name type="scientific">Olivibacter ginsenosidimutans</name>
    <dbReference type="NCBI Taxonomy" id="1176537"/>
    <lineage>
        <taxon>Bacteria</taxon>
        <taxon>Pseudomonadati</taxon>
        <taxon>Bacteroidota</taxon>
        <taxon>Sphingobacteriia</taxon>
        <taxon>Sphingobacteriales</taxon>
        <taxon>Sphingobacteriaceae</taxon>
        <taxon>Olivibacter</taxon>
    </lineage>
</organism>
<evidence type="ECO:0000256" key="4">
    <source>
        <dbReference type="ARBA" id="ARBA00022496"/>
    </source>
</evidence>
<keyword evidence="14" id="KW-1185">Reference proteome</keyword>
<name>A0ABP9CEM8_9SPHI</name>
<evidence type="ECO:0000256" key="5">
    <source>
        <dbReference type="ARBA" id="ARBA00022692"/>
    </source>
</evidence>
<dbReference type="InterPro" id="IPR039426">
    <property type="entry name" value="TonB-dep_rcpt-like"/>
</dbReference>
<evidence type="ECO:0000313" key="13">
    <source>
        <dbReference type="EMBL" id="GAA4808905.1"/>
    </source>
</evidence>
<dbReference type="Pfam" id="PF00593">
    <property type="entry name" value="TonB_dep_Rec_b-barrel"/>
    <property type="match status" value="1"/>
</dbReference>
<dbReference type="SUPFAM" id="SSF56935">
    <property type="entry name" value="Porins"/>
    <property type="match status" value="1"/>
</dbReference>
<dbReference type="Gene3D" id="2.40.170.20">
    <property type="entry name" value="TonB-dependent receptor, beta-barrel domain"/>
    <property type="match status" value="1"/>
</dbReference>
<gene>
    <name evidence="13" type="ORF">GCM10023231_42730</name>
</gene>
<evidence type="ECO:0000256" key="9">
    <source>
        <dbReference type="ARBA" id="ARBA00023237"/>
    </source>
</evidence>
<reference evidence="14" key="1">
    <citation type="journal article" date="2019" name="Int. J. Syst. Evol. Microbiol.">
        <title>The Global Catalogue of Microorganisms (GCM) 10K type strain sequencing project: providing services to taxonomists for standard genome sequencing and annotation.</title>
        <authorList>
            <consortium name="The Broad Institute Genomics Platform"/>
            <consortium name="The Broad Institute Genome Sequencing Center for Infectious Disease"/>
            <person name="Wu L."/>
            <person name="Ma J."/>
        </authorList>
    </citation>
    <scope>NUCLEOTIDE SEQUENCE [LARGE SCALE GENOMIC DNA]</scope>
    <source>
        <strain evidence="14">JCM 18200</strain>
    </source>
</reference>
<accession>A0ABP9CEM8</accession>
<evidence type="ECO:0000256" key="8">
    <source>
        <dbReference type="ARBA" id="ARBA00023136"/>
    </source>
</evidence>
<dbReference type="InterPro" id="IPR011662">
    <property type="entry name" value="Secretin/TonB_short_N"/>
</dbReference>
<dbReference type="Gene3D" id="2.170.130.10">
    <property type="entry name" value="TonB-dependent receptor, plug domain"/>
    <property type="match status" value="1"/>
</dbReference>
<dbReference type="InterPro" id="IPR023997">
    <property type="entry name" value="TonB-dep_OMP_SusC/RagA_CS"/>
</dbReference>
<comment type="caution">
    <text evidence="13">The sequence shown here is derived from an EMBL/GenBank/DDBJ whole genome shotgun (WGS) entry which is preliminary data.</text>
</comment>
<proteinExistence type="inferred from homology"/>
<protein>
    <submittedName>
        <fullName evidence="13">TonB-dependent receptor</fullName>
    </submittedName>
</protein>
<keyword evidence="7 11" id="KW-0798">TonB box</keyword>
<evidence type="ECO:0000256" key="1">
    <source>
        <dbReference type="ARBA" id="ARBA00004571"/>
    </source>
</evidence>
<dbReference type="InterPro" id="IPR023996">
    <property type="entry name" value="TonB-dep_OMP_SusC/RagA"/>
</dbReference>
<dbReference type="Pfam" id="PF13715">
    <property type="entry name" value="CarbopepD_reg_2"/>
    <property type="match status" value="1"/>
</dbReference>
<keyword evidence="8 10" id="KW-0472">Membrane</keyword>
<dbReference type="NCBIfam" id="TIGR04057">
    <property type="entry name" value="SusC_RagA_signa"/>
    <property type="match status" value="1"/>
</dbReference>
<dbReference type="InterPro" id="IPR012910">
    <property type="entry name" value="Plug_dom"/>
</dbReference>
<dbReference type="NCBIfam" id="TIGR04056">
    <property type="entry name" value="OMP_RagA_SusC"/>
    <property type="match status" value="1"/>
</dbReference>
<keyword evidence="5 10" id="KW-0812">Transmembrane</keyword>
<dbReference type="InterPro" id="IPR036942">
    <property type="entry name" value="Beta-barrel_TonB_sf"/>
</dbReference>
<sequence length="1189" mass="133296">MIFTPRVTDPYWSVKFRLLLIMKLAILLTIAFSLQAVAEGKAQTITLSAQNKTLREVLQEIQKQQGYSFLFRGDQIADIRVTAQLKQVDLADAMHVLLDEHGLTWSLDEGIITIAGKPSNYATGASQQQRLVSGRVIDEQGLPLEGVTVSVKGTTTGAKTNEKGIFEIRTSASSAVFVFSLLGYEKEEVSLGSSSTINVTLKSAISDLDEVVVVGYGTMQKKDLTGSVMQIRPDKIANENPKTVQDILRGAPGLRVGYSPSAKGGGDIEVRGRRSVYTDGGHNSPLIILDGMIFYGELSEINPDDIDQIDILKDASAAAIYGAKAASGVIIVSTKKGKQGKPVINMTMNVGATQRSNYRERFSTEAYLQHRQDWYTKNTYGINPETGAYEAYQSGTYASKPGYFMRPDQLPSTVSLDDWRAYTSNTEDESDLSIWAQRLGFKGNALQNLLSGKTVDWADKTFRTGLNQDYNASVSGASEKVNYYLSMGYLKNEGAVVSDSYQAIRGNMKVNANITNWLELGANINFQDRSDGNLDIDPDQMLRNSPYADYVDEAGDPIQYPLSAEYSQRGYNYDFQKQYLELDKGYTVFNSIFNAKVKLPYNITYSFNASPRYQFFYDRYFMSAELPGSDPATRGANREQSKGLDWSLNNTINWDQTFNEKHHVMLTLVQEAEERKFWTDRIEARNILPSDALGFHNTKNGSKENSTYSSNDTHETADALLARLFYSYDNRYMLTTSIRRDGYSAFGTSNPYATFPSVAVAWTFTNEKFFKWTDIMSNGKLRVSYGKNGNRSLDNPYLALANLYEGAGKMQGYLNPSGELELYRYLLVNRLANPNLQWEKTASWNFGLDFGFLNDRISGSLEYYSMQTHDMIMNQRLPGFTGFDNITTNLGQVNNNGIELSLNTLNIRNNFLEWSTTVGFSYNKNKITHLYYEYENVLDAAGNVVGTKEMDDLSNGWFIGKPIGAIWDYRVTGIWQANEAEEAAKYGQLPGDPKVANNYTADDVVNADGSVTHTYNDKDKEFLGQTDPPVRWSLRNEFILWKDLNISFNIYSYMGHKSLFGDYLNNDDDGGRMAYAMANLPAKEYWTPENPTNEYGRIEAKGPTGAAGAQKLYDRSFIRLDNISVGYNLPNKWTSKWNLNRVKVYGTVRNVATWAKDWEYGDPETDPAVGQSGGGFATRVYTLGLNLTF</sequence>
<keyword evidence="4" id="KW-0406">Ion transport</keyword>
<keyword evidence="4" id="KW-0410">Iron transport</keyword>
<evidence type="ECO:0000313" key="14">
    <source>
        <dbReference type="Proteomes" id="UP001501411"/>
    </source>
</evidence>
<dbReference type="InterPro" id="IPR008969">
    <property type="entry name" value="CarboxyPept-like_regulatory"/>
</dbReference>